<feature type="compositionally biased region" description="Basic and acidic residues" evidence="1">
    <location>
        <begin position="340"/>
        <end position="350"/>
    </location>
</feature>
<evidence type="ECO:0000313" key="3">
    <source>
        <dbReference type="Proteomes" id="UP000235786"/>
    </source>
</evidence>
<feature type="compositionally biased region" description="Low complexity" evidence="1">
    <location>
        <begin position="203"/>
        <end position="229"/>
    </location>
</feature>
<feature type="compositionally biased region" description="Low complexity" evidence="1">
    <location>
        <begin position="276"/>
        <end position="293"/>
    </location>
</feature>
<accession>A0A2J6QZA8</accession>
<feature type="region of interest" description="Disordered" evidence="1">
    <location>
        <begin position="192"/>
        <end position="247"/>
    </location>
</feature>
<feature type="compositionally biased region" description="Pro residues" evidence="1">
    <location>
        <begin position="192"/>
        <end position="202"/>
    </location>
</feature>
<gene>
    <name evidence="2" type="ORF">L207DRAFT_572798</name>
</gene>
<dbReference type="Proteomes" id="UP000235786">
    <property type="component" value="Unassembled WGS sequence"/>
</dbReference>
<feature type="region of interest" description="Disordered" evidence="1">
    <location>
        <begin position="275"/>
        <end position="350"/>
    </location>
</feature>
<organism evidence="2 3">
    <name type="scientific">Hyaloscypha variabilis (strain UAMH 11265 / GT02V1 / F)</name>
    <name type="common">Meliniomyces variabilis</name>
    <dbReference type="NCBI Taxonomy" id="1149755"/>
    <lineage>
        <taxon>Eukaryota</taxon>
        <taxon>Fungi</taxon>
        <taxon>Dikarya</taxon>
        <taxon>Ascomycota</taxon>
        <taxon>Pezizomycotina</taxon>
        <taxon>Leotiomycetes</taxon>
        <taxon>Helotiales</taxon>
        <taxon>Hyaloscyphaceae</taxon>
        <taxon>Hyaloscypha</taxon>
        <taxon>Hyaloscypha variabilis</taxon>
    </lineage>
</organism>
<evidence type="ECO:0000313" key="2">
    <source>
        <dbReference type="EMBL" id="PMD31605.1"/>
    </source>
</evidence>
<keyword evidence="3" id="KW-1185">Reference proteome</keyword>
<reference evidence="2 3" key="1">
    <citation type="submission" date="2016-04" db="EMBL/GenBank/DDBJ databases">
        <title>A degradative enzymes factory behind the ericoid mycorrhizal symbiosis.</title>
        <authorList>
            <consortium name="DOE Joint Genome Institute"/>
            <person name="Martino E."/>
            <person name="Morin E."/>
            <person name="Grelet G."/>
            <person name="Kuo A."/>
            <person name="Kohler A."/>
            <person name="Daghino S."/>
            <person name="Barry K."/>
            <person name="Choi C."/>
            <person name="Cichocki N."/>
            <person name="Clum A."/>
            <person name="Copeland A."/>
            <person name="Hainaut M."/>
            <person name="Haridas S."/>
            <person name="Labutti K."/>
            <person name="Lindquist E."/>
            <person name="Lipzen A."/>
            <person name="Khouja H.-R."/>
            <person name="Murat C."/>
            <person name="Ohm R."/>
            <person name="Olson A."/>
            <person name="Spatafora J."/>
            <person name="Veneault-Fourrey C."/>
            <person name="Henrissat B."/>
            <person name="Grigoriev I."/>
            <person name="Martin F."/>
            <person name="Perotto S."/>
        </authorList>
    </citation>
    <scope>NUCLEOTIDE SEQUENCE [LARGE SCALE GENOMIC DNA]</scope>
    <source>
        <strain evidence="2 3">F</strain>
    </source>
</reference>
<proteinExistence type="predicted"/>
<sequence>MNHILIANWIELAARHCCTNVCGNQCLDGTGNACCGGTAVCSAGQTCVAGNCTSMPPVQSVTPTSTPNSPSPTPSPVASNPTPTPTPDPLSELNAGVPPSAKADLAAACFLSTQFSCYYTTPAWYTSLPSDAQSYYSSTNSVADHSAFCTSTAIINPQCNSTSPHASLSPGAKGGIGVGKGAPAFKPFLTGPPPPPTLPYTSPPTTTQVPTIGPNATTGPTTGPNTTSGWAGVSGPGAIPPPPLPHHGVPVPFIVGAYRRQGDRDQNRTIPRKAIASASSQESPSPSHPSMSEAGGGSISEMSETGARSATISSADDIASGSRAYGMHELQGEEVYEIPEGTRRYEAPDQ</sequence>
<dbReference type="EMBL" id="KZ613962">
    <property type="protein sequence ID" value="PMD31605.1"/>
    <property type="molecule type" value="Genomic_DNA"/>
</dbReference>
<protein>
    <submittedName>
        <fullName evidence="2">Uncharacterized protein</fullName>
    </submittedName>
</protein>
<feature type="compositionally biased region" description="Low complexity" evidence="1">
    <location>
        <begin position="59"/>
        <end position="68"/>
    </location>
</feature>
<feature type="compositionally biased region" description="Low complexity" evidence="1">
    <location>
        <begin position="307"/>
        <end position="324"/>
    </location>
</feature>
<evidence type="ECO:0000256" key="1">
    <source>
        <dbReference type="SAM" id="MobiDB-lite"/>
    </source>
</evidence>
<name>A0A2J6QZA8_HYAVF</name>
<dbReference type="OrthoDB" id="5153318at2759"/>
<dbReference type="AlphaFoldDB" id="A0A2J6QZA8"/>
<feature type="region of interest" description="Disordered" evidence="1">
    <location>
        <begin position="59"/>
        <end position="97"/>
    </location>
</feature>